<name>A0A6L9QWF9_9ACTN</name>
<dbReference type="CDD" id="cd00093">
    <property type="entry name" value="HTH_XRE"/>
    <property type="match status" value="1"/>
</dbReference>
<protein>
    <submittedName>
        <fullName evidence="3">Helix-turn-helix transcriptional regulator</fullName>
    </submittedName>
</protein>
<sequence length="95" mass="9724">MGGARTPVTVGCGPGRATTEREGSPLNETIGTAIRRRRRALGLTQARLGELTGLTQPAVSLLESGARMPPLPALERVVGALGLRLGVEPVSRGGG</sequence>
<dbReference type="AlphaFoldDB" id="A0A6L9QWF9"/>
<feature type="region of interest" description="Disordered" evidence="1">
    <location>
        <begin position="1"/>
        <end position="27"/>
    </location>
</feature>
<comment type="caution">
    <text evidence="3">The sequence shown here is derived from an EMBL/GenBank/DDBJ whole genome shotgun (WGS) entry which is preliminary data.</text>
</comment>
<dbReference type="Proteomes" id="UP000475532">
    <property type="component" value="Unassembled WGS sequence"/>
</dbReference>
<accession>A0A6L9QWF9</accession>
<evidence type="ECO:0000259" key="2">
    <source>
        <dbReference type="PROSITE" id="PS50943"/>
    </source>
</evidence>
<dbReference type="Gene3D" id="1.10.260.40">
    <property type="entry name" value="lambda repressor-like DNA-binding domains"/>
    <property type="match status" value="1"/>
</dbReference>
<evidence type="ECO:0000313" key="4">
    <source>
        <dbReference type="Proteomes" id="UP000475532"/>
    </source>
</evidence>
<evidence type="ECO:0000256" key="1">
    <source>
        <dbReference type="SAM" id="MobiDB-lite"/>
    </source>
</evidence>
<dbReference type="SMART" id="SM00530">
    <property type="entry name" value="HTH_XRE"/>
    <property type="match status" value="1"/>
</dbReference>
<gene>
    <name evidence="3" type="ORF">G3I70_44665</name>
</gene>
<evidence type="ECO:0000313" key="3">
    <source>
        <dbReference type="EMBL" id="NEA29546.1"/>
    </source>
</evidence>
<dbReference type="GO" id="GO:0003677">
    <property type="term" value="F:DNA binding"/>
    <property type="evidence" value="ECO:0007669"/>
    <property type="project" value="InterPro"/>
</dbReference>
<dbReference type="SUPFAM" id="SSF47413">
    <property type="entry name" value="lambda repressor-like DNA-binding domains"/>
    <property type="match status" value="1"/>
</dbReference>
<dbReference type="InterPro" id="IPR001387">
    <property type="entry name" value="Cro/C1-type_HTH"/>
</dbReference>
<feature type="domain" description="HTH cro/C1-type" evidence="2">
    <location>
        <begin position="34"/>
        <end position="88"/>
    </location>
</feature>
<organism evidence="3 4">
    <name type="scientific">Actinomadura bangladeshensis</name>
    <dbReference type="NCBI Taxonomy" id="453573"/>
    <lineage>
        <taxon>Bacteria</taxon>
        <taxon>Bacillati</taxon>
        <taxon>Actinomycetota</taxon>
        <taxon>Actinomycetes</taxon>
        <taxon>Streptosporangiales</taxon>
        <taxon>Thermomonosporaceae</taxon>
        <taxon>Actinomadura</taxon>
    </lineage>
</organism>
<dbReference type="EMBL" id="JAAGLI010001196">
    <property type="protein sequence ID" value="NEA29546.1"/>
    <property type="molecule type" value="Genomic_DNA"/>
</dbReference>
<reference evidence="3 4" key="1">
    <citation type="submission" date="2020-01" db="EMBL/GenBank/DDBJ databases">
        <title>Insect and environment-associated Actinomycetes.</title>
        <authorList>
            <person name="Currrie C."/>
            <person name="Chevrette M."/>
            <person name="Carlson C."/>
            <person name="Stubbendieck R."/>
            <person name="Wendt-Pienkowski E."/>
        </authorList>
    </citation>
    <scope>NUCLEOTIDE SEQUENCE [LARGE SCALE GENOMIC DNA]</scope>
    <source>
        <strain evidence="3 4">SID10258</strain>
    </source>
</reference>
<dbReference type="InterPro" id="IPR010982">
    <property type="entry name" value="Lambda_DNA-bd_dom_sf"/>
</dbReference>
<dbReference type="PROSITE" id="PS50943">
    <property type="entry name" value="HTH_CROC1"/>
    <property type="match status" value="1"/>
</dbReference>
<proteinExistence type="predicted"/>
<dbReference type="Pfam" id="PF01381">
    <property type="entry name" value="HTH_3"/>
    <property type="match status" value="1"/>
</dbReference>